<proteinExistence type="predicted"/>
<evidence type="ECO:0000313" key="1">
    <source>
        <dbReference type="EMBL" id="KAD2393539.1"/>
    </source>
</evidence>
<sequence length="197" mass="22617">MPNVKQKDIVSSFVPQHEESSVNVRYHRVLGTKGLVRIKGLNLNVNKQSAEWVRELEVVIVVDNRDMIDVHVRHLEEHTKMISIKMASSSSSYKYQKDEKAIQILEKSFSEEKKDDKIMRNSIRMLNGLLIADIRSNIANLSDLLDDTSEGAEAAKDYMVSQLMMNEEMHAGIEDLLKVTIDKMQKKRDGVDEIKKF</sequence>
<gene>
    <name evidence="1" type="ORF">E3N88_40516</name>
</gene>
<keyword evidence="2" id="KW-1185">Reference proteome</keyword>
<protein>
    <submittedName>
        <fullName evidence="1">Uncharacterized protein</fullName>
    </submittedName>
</protein>
<dbReference type="Proteomes" id="UP000326396">
    <property type="component" value="Linkage Group LG9"/>
</dbReference>
<name>A0A5N6LMY2_9ASTR</name>
<comment type="caution">
    <text evidence="1">The sequence shown here is derived from an EMBL/GenBank/DDBJ whole genome shotgun (WGS) entry which is preliminary data.</text>
</comment>
<reference evidence="1 2" key="1">
    <citation type="submission" date="2019-05" db="EMBL/GenBank/DDBJ databases">
        <title>Mikania micrantha, genome provides insights into the molecular mechanism of rapid growth.</title>
        <authorList>
            <person name="Liu B."/>
        </authorList>
    </citation>
    <scope>NUCLEOTIDE SEQUENCE [LARGE SCALE GENOMIC DNA]</scope>
    <source>
        <strain evidence="1">NLD-2019</strain>
        <tissue evidence="1">Leaf</tissue>
    </source>
</reference>
<accession>A0A5N6LMY2</accession>
<dbReference type="EMBL" id="SZYD01000019">
    <property type="protein sequence ID" value="KAD2393539.1"/>
    <property type="molecule type" value="Genomic_DNA"/>
</dbReference>
<dbReference type="AlphaFoldDB" id="A0A5N6LMY2"/>
<organism evidence="1 2">
    <name type="scientific">Mikania micrantha</name>
    <name type="common">bitter vine</name>
    <dbReference type="NCBI Taxonomy" id="192012"/>
    <lineage>
        <taxon>Eukaryota</taxon>
        <taxon>Viridiplantae</taxon>
        <taxon>Streptophyta</taxon>
        <taxon>Embryophyta</taxon>
        <taxon>Tracheophyta</taxon>
        <taxon>Spermatophyta</taxon>
        <taxon>Magnoliopsida</taxon>
        <taxon>eudicotyledons</taxon>
        <taxon>Gunneridae</taxon>
        <taxon>Pentapetalae</taxon>
        <taxon>asterids</taxon>
        <taxon>campanulids</taxon>
        <taxon>Asterales</taxon>
        <taxon>Asteraceae</taxon>
        <taxon>Asteroideae</taxon>
        <taxon>Heliantheae alliance</taxon>
        <taxon>Eupatorieae</taxon>
        <taxon>Mikania</taxon>
    </lineage>
</organism>
<evidence type="ECO:0000313" key="2">
    <source>
        <dbReference type="Proteomes" id="UP000326396"/>
    </source>
</evidence>